<keyword evidence="5" id="KW-1185">Reference proteome</keyword>
<dbReference type="Proteomes" id="UP000091956">
    <property type="component" value="Unassembled WGS sequence"/>
</dbReference>
<evidence type="ECO:0000313" key="4">
    <source>
        <dbReference type="EMBL" id="OBT93393.1"/>
    </source>
</evidence>
<dbReference type="Pfam" id="PF09130">
    <property type="entry name" value="DUF1932"/>
    <property type="match status" value="1"/>
</dbReference>
<dbReference type="SUPFAM" id="SSF48179">
    <property type="entry name" value="6-phosphogluconate dehydrogenase C-terminal domain-like"/>
    <property type="match status" value="1"/>
</dbReference>
<dbReference type="Pfam" id="PF03807">
    <property type="entry name" value="F420_oxidored"/>
    <property type="match status" value="1"/>
</dbReference>
<dbReference type="Gene3D" id="3.40.50.720">
    <property type="entry name" value="NAD(P)-binding Rossmann-like Domain"/>
    <property type="match status" value="1"/>
</dbReference>
<dbReference type="RefSeq" id="XP_018127126.1">
    <property type="nucleotide sequence ID" value="XM_018278154.2"/>
</dbReference>
<evidence type="ECO:0000313" key="5">
    <source>
        <dbReference type="Proteomes" id="UP000091956"/>
    </source>
</evidence>
<dbReference type="OrthoDB" id="9988102at2759"/>
<reference evidence="5" key="2">
    <citation type="journal article" date="2018" name="Nat. Commun.">
        <title>Extreme sensitivity to ultraviolet light in the fungal pathogen causing white-nose syndrome of bats.</title>
        <authorList>
            <person name="Palmer J.M."/>
            <person name="Drees K.P."/>
            <person name="Foster J.T."/>
            <person name="Lindner D.L."/>
        </authorList>
    </citation>
    <scope>NUCLEOTIDE SEQUENCE [LARGE SCALE GENOMIC DNA]</scope>
    <source>
        <strain evidence="5">UAMH 10579</strain>
    </source>
</reference>
<dbReference type="PANTHER" id="PTHR43580:SF2">
    <property type="entry name" value="CYTOKINE-LIKE NUCLEAR FACTOR N-PAC"/>
    <property type="match status" value="1"/>
</dbReference>
<protein>
    <recommendedName>
        <fullName evidence="6">Phosphogluconate dehydrogenase NAD-binding putative C-terminal domain-containing protein</fullName>
    </recommendedName>
</protein>
<dbReference type="GeneID" id="28842121"/>
<feature type="domain" description="Phosphogluconate dehydrogenase NAD-binding putative C-terminal" evidence="3">
    <location>
        <begin position="216"/>
        <end position="285"/>
    </location>
</feature>
<comment type="similarity">
    <text evidence="1">Belongs to the HIBADH-related family. NP60 subfamily.</text>
</comment>
<dbReference type="PANTHER" id="PTHR43580">
    <property type="entry name" value="OXIDOREDUCTASE GLYR1-RELATED"/>
    <property type="match status" value="1"/>
</dbReference>
<gene>
    <name evidence="4" type="ORF">VE01_08735</name>
</gene>
<dbReference type="InterPro" id="IPR028939">
    <property type="entry name" value="P5C_Rdtase_cat_N"/>
</dbReference>
<evidence type="ECO:0000259" key="3">
    <source>
        <dbReference type="Pfam" id="PF09130"/>
    </source>
</evidence>
<dbReference type="InterPro" id="IPR051265">
    <property type="entry name" value="HIBADH-related_NP60_sf"/>
</dbReference>
<reference evidence="4 5" key="1">
    <citation type="submission" date="2016-03" db="EMBL/GenBank/DDBJ databases">
        <title>Comparative genomics of Pseudogymnoascus destructans, the fungus causing white-nose syndrome of bats.</title>
        <authorList>
            <person name="Palmer J.M."/>
            <person name="Drees K.P."/>
            <person name="Foster J.T."/>
            <person name="Lindner D.L."/>
        </authorList>
    </citation>
    <scope>NUCLEOTIDE SEQUENCE [LARGE SCALE GENOMIC DNA]</scope>
    <source>
        <strain evidence="4 5">UAMH 10579</strain>
    </source>
</reference>
<proteinExistence type="inferred from homology"/>
<dbReference type="STRING" id="342668.A0A1B8GC46"/>
<dbReference type="AlphaFoldDB" id="A0A1B8GC46"/>
<dbReference type="InterPro" id="IPR013328">
    <property type="entry name" value="6PGD_dom2"/>
</dbReference>
<evidence type="ECO:0000256" key="1">
    <source>
        <dbReference type="ARBA" id="ARBA00007598"/>
    </source>
</evidence>
<feature type="domain" description="Pyrroline-5-carboxylate reductase catalytic N-terminal" evidence="2">
    <location>
        <begin position="8"/>
        <end position="85"/>
    </location>
</feature>
<dbReference type="Gene3D" id="1.10.1040.10">
    <property type="entry name" value="N-(1-d-carboxylethyl)-l-norvaline Dehydrogenase, domain 2"/>
    <property type="match status" value="1"/>
</dbReference>
<evidence type="ECO:0008006" key="6">
    <source>
        <dbReference type="Google" id="ProtNLM"/>
    </source>
</evidence>
<sequence length="325" mass="35064">MASSTLATVGVLSIGEMGLGVAKLLIAHNYRVVTNITGRSKYTQERAEEGKIETLSTDEDVVREADYILSIVPPRDALATAQRVADVLQFHKGIRSTPLYYLDLNAVSPRSARTILNLFRDPNVAIPVDGGIFGGPPSLKDAPTDGSGNSSWYKPKIPTSGPYKVAESPKSGQHLAETLNIRHISDDIGQASGLKMCFASTMKGFSGILTQSFTTAQQLGVLDELKTLLGEISPATLHAAENSVPRVPPKAYRWVAEMEEIAATFSEEAGFEKDLFLGVAGVYKTMSNDTVLGQEKTGYRKRGRTVEDVASAMNEGLQAKKKKSE</sequence>
<name>A0A1B8GC46_9PEZI</name>
<dbReference type="InterPro" id="IPR036291">
    <property type="entry name" value="NAD(P)-bd_dom_sf"/>
</dbReference>
<dbReference type="EMBL" id="KV460254">
    <property type="protein sequence ID" value="OBT93393.1"/>
    <property type="molecule type" value="Genomic_DNA"/>
</dbReference>
<dbReference type="SUPFAM" id="SSF51735">
    <property type="entry name" value="NAD(P)-binding Rossmann-fold domains"/>
    <property type="match status" value="1"/>
</dbReference>
<dbReference type="InterPro" id="IPR015814">
    <property type="entry name" value="Pgluconate_DH_NAD-bd_C"/>
</dbReference>
<accession>A0A1B8GC46</accession>
<evidence type="ECO:0000259" key="2">
    <source>
        <dbReference type="Pfam" id="PF03807"/>
    </source>
</evidence>
<dbReference type="InterPro" id="IPR008927">
    <property type="entry name" value="6-PGluconate_DH-like_C_sf"/>
</dbReference>
<organism evidence="4 5">
    <name type="scientific">Pseudogymnoascus verrucosus</name>
    <dbReference type="NCBI Taxonomy" id="342668"/>
    <lineage>
        <taxon>Eukaryota</taxon>
        <taxon>Fungi</taxon>
        <taxon>Dikarya</taxon>
        <taxon>Ascomycota</taxon>
        <taxon>Pezizomycotina</taxon>
        <taxon>Leotiomycetes</taxon>
        <taxon>Thelebolales</taxon>
        <taxon>Thelebolaceae</taxon>
        <taxon>Pseudogymnoascus</taxon>
    </lineage>
</organism>